<dbReference type="GO" id="GO:0008955">
    <property type="term" value="F:peptidoglycan glycosyltransferase activity"/>
    <property type="evidence" value="ECO:0007669"/>
    <property type="project" value="UniProtKB-EC"/>
</dbReference>
<evidence type="ECO:0000256" key="10">
    <source>
        <dbReference type="ARBA" id="ARBA00022670"/>
    </source>
</evidence>
<evidence type="ECO:0000256" key="20">
    <source>
        <dbReference type="ARBA" id="ARBA00023251"/>
    </source>
</evidence>
<dbReference type="RefSeq" id="WP_135964279.1">
    <property type="nucleotide sequence ID" value="NZ_SRXT01000005.1"/>
</dbReference>
<evidence type="ECO:0000256" key="13">
    <source>
        <dbReference type="ARBA" id="ARBA00022692"/>
    </source>
</evidence>
<evidence type="ECO:0000256" key="4">
    <source>
        <dbReference type="ARBA" id="ARBA00007739"/>
    </source>
</evidence>
<evidence type="ECO:0000256" key="22">
    <source>
        <dbReference type="ARBA" id="ARBA00023316"/>
    </source>
</evidence>
<comment type="catalytic activity">
    <reaction evidence="23">
        <text>Preferential cleavage: (Ac)2-L-Lys-D-Ala-|-D-Ala. Also transpeptidation of peptidyl-alanyl moieties that are N-acyl substituents of D-alanine.</text>
        <dbReference type="EC" id="3.4.16.4"/>
    </reaction>
</comment>
<dbReference type="Pfam" id="PF00912">
    <property type="entry name" value="Transgly"/>
    <property type="match status" value="1"/>
</dbReference>
<dbReference type="GO" id="GO:0009002">
    <property type="term" value="F:serine-type D-Ala-D-Ala carboxypeptidase activity"/>
    <property type="evidence" value="ECO:0007669"/>
    <property type="project" value="UniProtKB-EC"/>
</dbReference>
<accession>A0A4S1X997</accession>
<comment type="subcellular location">
    <subcellularLocation>
        <location evidence="1">Cell inner membrane</location>
        <topology evidence="1">Single-pass type II membrane protein</topology>
    </subcellularLocation>
</comment>
<dbReference type="Gene3D" id="1.10.3810.10">
    <property type="entry name" value="Biosynthetic peptidoglycan transglycosylase-like"/>
    <property type="match status" value="1"/>
</dbReference>
<keyword evidence="16" id="KW-0735">Signal-anchor</keyword>
<dbReference type="GO" id="GO:0005886">
    <property type="term" value="C:plasma membrane"/>
    <property type="evidence" value="ECO:0007669"/>
    <property type="project" value="UniProtKB-SubCell"/>
</dbReference>
<keyword evidence="21" id="KW-0511">Multifunctional enzyme</keyword>
<evidence type="ECO:0000256" key="26">
    <source>
        <dbReference type="SAM" id="MobiDB-lite"/>
    </source>
</evidence>
<evidence type="ECO:0000256" key="8">
    <source>
        <dbReference type="ARBA" id="ARBA00022519"/>
    </source>
</evidence>
<keyword evidence="13 27" id="KW-0812">Transmembrane</keyword>
<feature type="transmembrane region" description="Helical" evidence="27">
    <location>
        <begin position="31"/>
        <end position="54"/>
    </location>
</feature>
<dbReference type="InterPro" id="IPR023346">
    <property type="entry name" value="Lysozyme-like_dom_sf"/>
</dbReference>
<comment type="catalytic activity">
    <reaction evidence="25">
        <text>[GlcNAc-(1-&gt;4)-Mur2Ac(oyl-L-Ala-gamma-D-Glu-L-Lys-D-Ala-D-Ala)](n)-di-trans,octa-cis-undecaprenyl diphosphate + beta-D-GlcNAc-(1-&gt;4)-Mur2Ac(oyl-L-Ala-gamma-D-Glu-L-Lys-D-Ala-D-Ala)-di-trans,octa-cis-undecaprenyl diphosphate = [GlcNAc-(1-&gt;4)-Mur2Ac(oyl-L-Ala-gamma-D-Glu-L-Lys-D-Ala-D-Ala)](n+1)-di-trans,octa-cis-undecaprenyl diphosphate + di-trans,octa-cis-undecaprenyl diphosphate + H(+)</text>
        <dbReference type="Rhea" id="RHEA:23708"/>
        <dbReference type="Rhea" id="RHEA-COMP:9602"/>
        <dbReference type="Rhea" id="RHEA-COMP:9603"/>
        <dbReference type="ChEBI" id="CHEBI:15378"/>
        <dbReference type="ChEBI" id="CHEBI:58405"/>
        <dbReference type="ChEBI" id="CHEBI:60033"/>
        <dbReference type="ChEBI" id="CHEBI:78435"/>
        <dbReference type="EC" id="2.4.99.28"/>
    </reaction>
</comment>
<dbReference type="InterPro" id="IPR050396">
    <property type="entry name" value="Glycosyltr_51/Transpeptidase"/>
</dbReference>
<evidence type="ECO:0000256" key="11">
    <source>
        <dbReference type="ARBA" id="ARBA00022676"/>
    </source>
</evidence>
<evidence type="ECO:0000259" key="30">
    <source>
        <dbReference type="Pfam" id="PF17092"/>
    </source>
</evidence>
<dbReference type="InterPro" id="IPR031376">
    <property type="entry name" value="PCB_OB"/>
</dbReference>
<dbReference type="UniPathway" id="UPA00219"/>
<comment type="similarity">
    <text evidence="4">In the N-terminal section; belongs to the glycosyltransferase 51 family.</text>
</comment>
<dbReference type="GO" id="GO:0009252">
    <property type="term" value="P:peptidoglycan biosynthetic process"/>
    <property type="evidence" value="ECO:0007669"/>
    <property type="project" value="UniProtKB-UniPathway"/>
</dbReference>
<protein>
    <recommendedName>
        <fullName evidence="6">Penicillin-binding protein 1A</fullName>
        <ecNumber evidence="24">2.4.99.28</ecNumber>
        <ecNumber evidence="5">3.4.16.4</ecNumber>
    </recommendedName>
</protein>
<evidence type="ECO:0000256" key="18">
    <source>
        <dbReference type="ARBA" id="ARBA00022989"/>
    </source>
</evidence>
<feature type="domain" description="Penicillin-binding protein transpeptidase" evidence="28">
    <location>
        <begin position="452"/>
        <end position="743"/>
    </location>
</feature>
<dbReference type="InterPro" id="IPR012338">
    <property type="entry name" value="Beta-lactam/transpept-like"/>
</dbReference>
<dbReference type="GO" id="GO:0006508">
    <property type="term" value="P:proteolysis"/>
    <property type="evidence" value="ECO:0007669"/>
    <property type="project" value="UniProtKB-KW"/>
</dbReference>
<keyword evidence="19 27" id="KW-0472">Membrane</keyword>
<dbReference type="SUPFAM" id="SSF56601">
    <property type="entry name" value="beta-lactamase/transpeptidase-like"/>
    <property type="match status" value="1"/>
</dbReference>
<evidence type="ECO:0000256" key="15">
    <source>
        <dbReference type="ARBA" id="ARBA00022960"/>
    </source>
</evidence>
<evidence type="ECO:0000256" key="5">
    <source>
        <dbReference type="ARBA" id="ARBA00012448"/>
    </source>
</evidence>
<evidence type="ECO:0000256" key="25">
    <source>
        <dbReference type="ARBA" id="ARBA00049902"/>
    </source>
</evidence>
<keyword evidence="12" id="KW-0808">Transferase</keyword>
<evidence type="ECO:0000256" key="27">
    <source>
        <dbReference type="SAM" id="Phobius"/>
    </source>
</evidence>
<dbReference type="GO" id="GO:0046677">
    <property type="term" value="P:response to antibiotic"/>
    <property type="evidence" value="ECO:0007669"/>
    <property type="project" value="UniProtKB-KW"/>
</dbReference>
<dbReference type="GO" id="GO:0071555">
    <property type="term" value="P:cell wall organization"/>
    <property type="evidence" value="ECO:0007669"/>
    <property type="project" value="UniProtKB-KW"/>
</dbReference>
<evidence type="ECO:0000256" key="23">
    <source>
        <dbReference type="ARBA" id="ARBA00034000"/>
    </source>
</evidence>
<evidence type="ECO:0000256" key="2">
    <source>
        <dbReference type="ARBA" id="ARBA00004752"/>
    </source>
</evidence>
<evidence type="ECO:0000256" key="7">
    <source>
        <dbReference type="ARBA" id="ARBA00022475"/>
    </source>
</evidence>
<dbReference type="OrthoDB" id="9766909at2"/>
<keyword evidence="8" id="KW-0997">Cell inner membrane</keyword>
<dbReference type="Gene3D" id="3.40.710.10">
    <property type="entry name" value="DD-peptidase/beta-lactamase superfamily"/>
    <property type="match status" value="2"/>
</dbReference>
<dbReference type="GO" id="GO:0008658">
    <property type="term" value="F:penicillin binding"/>
    <property type="evidence" value="ECO:0007669"/>
    <property type="project" value="InterPro"/>
</dbReference>
<dbReference type="SUPFAM" id="SSF53955">
    <property type="entry name" value="Lysozyme-like"/>
    <property type="match status" value="1"/>
</dbReference>
<comment type="pathway">
    <text evidence="2">Cell wall biogenesis; peptidoglycan biosynthesis.</text>
</comment>
<feature type="domain" description="Penicillin-binding protein OB-like" evidence="30">
    <location>
        <begin position="352"/>
        <end position="449"/>
    </location>
</feature>
<evidence type="ECO:0000256" key="9">
    <source>
        <dbReference type="ARBA" id="ARBA00022645"/>
    </source>
</evidence>
<dbReference type="Pfam" id="PF17092">
    <property type="entry name" value="PCB_OB"/>
    <property type="match status" value="1"/>
</dbReference>
<keyword evidence="17" id="KW-0573">Peptidoglycan synthesis</keyword>
<keyword evidence="15" id="KW-0133">Cell shape</keyword>
<evidence type="ECO:0000313" key="32">
    <source>
        <dbReference type="Proteomes" id="UP000306147"/>
    </source>
</evidence>
<gene>
    <name evidence="31" type="ORF">E5A73_12990</name>
</gene>
<dbReference type="Proteomes" id="UP000306147">
    <property type="component" value="Unassembled WGS sequence"/>
</dbReference>
<feature type="region of interest" description="Disordered" evidence="26">
    <location>
        <begin position="798"/>
        <end position="841"/>
    </location>
</feature>
<dbReference type="EMBL" id="SRXT01000005">
    <property type="protein sequence ID" value="TGX52568.1"/>
    <property type="molecule type" value="Genomic_DNA"/>
</dbReference>
<name>A0A4S1X997_9SPHN</name>
<proteinExistence type="inferred from homology"/>
<keyword evidence="22" id="KW-0961">Cell wall biogenesis/degradation</keyword>
<keyword evidence="14" id="KW-0378">Hydrolase</keyword>
<dbReference type="Pfam" id="PF00905">
    <property type="entry name" value="Transpeptidase"/>
    <property type="match status" value="1"/>
</dbReference>
<evidence type="ECO:0000256" key="24">
    <source>
        <dbReference type="ARBA" id="ARBA00044770"/>
    </source>
</evidence>
<sequence>MADGSISSEKVTIKRGAGGVRGWFGRIRRRWWFRILAWLALLAGLFWLLIWALVARNLPSVDSLRAYEPPLPTNVRSADGLPIHSYARERRVQLSYAEYPKQLVEAFLSAEDKTFFSHHGVDIPGTAGAVVDYITKMGSGQRARGGSTITQQVAKNLLIGNEYSATRKLKEAILAYKIESTLSKEQILELYLNSIELGRNAGGVEAASQAYFGKELDRLSLPQMAYLAILPKGPANYDPDRYTERALERRNWVLGEMHDNGFITAAERDAARAEPLGAVPRQTPKYERVGGYFVEEVRRQLIDKFGEKFEDGPNSVYGGGLWVRTSLDPRLQQYAQKALRDGLLRYDRGRGWSGPINHVEVADGWLQPFLNTNIGVDYEDWRAAVAIARSAGGWEIGFDNGQTGTLPRSLATMPVRGKGGEAFSAIEAGDIIAVAPEGSNWALRSIPKVSGGMAVEDPRTGRVLAMQGGFDSRISSLNRATQAFRQPGSTIKPLVYAAAMEQGLTPATIVVDGPFCVWQGANLGQKCFKNFGNMRSAGPKTLRWGVEQSRNLMTVQVANQIGMDHVVDLIQRVGVSRQKFPPYLSYALGAGETTVLRMVNAYSILVNHGRALNPTVIDFVQNRRGQVIFPENWRACDRCNAREYDGGAMPRPITRARQLIDAQSAYQIVHITEGVIQRGTAVVLRDLGRPIMGKTGTTNGPTDVWFVGGTPQMIGGLYLGYDSPVNLGGYAQGGSIAAPIFKQFAIPAFKDMEVLPFTAPAGIRMVRIDRGSGRKVTGGWPTSDPLASVIWEAFKPEVEPQRRRRTGNEEEAETKAVQKKAAPKTQSPSDSDFLQREGGIY</sequence>
<dbReference type="EC" id="2.4.99.28" evidence="24"/>
<evidence type="ECO:0000313" key="31">
    <source>
        <dbReference type="EMBL" id="TGX52568.1"/>
    </source>
</evidence>
<dbReference type="EC" id="3.4.16.4" evidence="5"/>
<evidence type="ECO:0000256" key="21">
    <source>
        <dbReference type="ARBA" id="ARBA00023268"/>
    </source>
</evidence>
<dbReference type="FunFam" id="1.10.3810.10:FF:000001">
    <property type="entry name" value="Penicillin-binding protein 1A"/>
    <property type="match status" value="1"/>
</dbReference>
<dbReference type="GO" id="GO:0030288">
    <property type="term" value="C:outer membrane-bounded periplasmic space"/>
    <property type="evidence" value="ECO:0007669"/>
    <property type="project" value="TreeGrafter"/>
</dbReference>
<dbReference type="GO" id="GO:0008360">
    <property type="term" value="P:regulation of cell shape"/>
    <property type="evidence" value="ECO:0007669"/>
    <property type="project" value="UniProtKB-KW"/>
</dbReference>
<keyword evidence="11" id="KW-0328">Glycosyltransferase</keyword>
<dbReference type="InterPro" id="IPR036950">
    <property type="entry name" value="PBP_transglycosylase"/>
</dbReference>
<keyword evidence="7" id="KW-1003">Cell membrane</keyword>
<evidence type="ECO:0000256" key="12">
    <source>
        <dbReference type="ARBA" id="ARBA00022679"/>
    </source>
</evidence>
<organism evidence="31 32">
    <name type="scientific">Sphingomonas gei</name>
    <dbReference type="NCBI Taxonomy" id="1395960"/>
    <lineage>
        <taxon>Bacteria</taxon>
        <taxon>Pseudomonadati</taxon>
        <taxon>Pseudomonadota</taxon>
        <taxon>Alphaproteobacteria</taxon>
        <taxon>Sphingomonadales</taxon>
        <taxon>Sphingomonadaceae</taxon>
        <taxon>Sphingomonas</taxon>
    </lineage>
</organism>
<dbReference type="InterPro" id="IPR001264">
    <property type="entry name" value="Glyco_trans_51"/>
</dbReference>
<keyword evidence="18 27" id="KW-1133">Transmembrane helix</keyword>
<evidence type="ECO:0000256" key="14">
    <source>
        <dbReference type="ARBA" id="ARBA00022801"/>
    </source>
</evidence>
<evidence type="ECO:0000256" key="17">
    <source>
        <dbReference type="ARBA" id="ARBA00022984"/>
    </source>
</evidence>
<reference evidence="31 32" key="1">
    <citation type="submission" date="2019-04" db="EMBL/GenBank/DDBJ databases">
        <title>Sphingomonas psychrotolerans sp. nov., isolated from soil in the Tianshan Mountains, Xinjiang, China.</title>
        <authorList>
            <person name="Luo Y."/>
            <person name="Sheng H."/>
        </authorList>
    </citation>
    <scope>NUCLEOTIDE SEQUENCE [LARGE SCALE GENOMIC DNA]</scope>
    <source>
        <strain evidence="31 32">ZFGT-11</strain>
    </source>
</reference>
<comment type="similarity">
    <text evidence="3">In the C-terminal section; belongs to the transpeptidase family.</text>
</comment>
<evidence type="ECO:0000259" key="29">
    <source>
        <dbReference type="Pfam" id="PF00912"/>
    </source>
</evidence>
<evidence type="ECO:0000256" key="16">
    <source>
        <dbReference type="ARBA" id="ARBA00022968"/>
    </source>
</evidence>
<evidence type="ECO:0000256" key="19">
    <source>
        <dbReference type="ARBA" id="ARBA00023136"/>
    </source>
</evidence>
<keyword evidence="20" id="KW-0046">Antibiotic resistance</keyword>
<feature type="domain" description="Glycosyl transferase family 51" evidence="29">
    <location>
        <begin position="82"/>
        <end position="258"/>
    </location>
</feature>
<keyword evidence="10" id="KW-0645">Protease</keyword>
<evidence type="ECO:0000259" key="28">
    <source>
        <dbReference type="Pfam" id="PF00905"/>
    </source>
</evidence>
<keyword evidence="9" id="KW-0121">Carboxypeptidase</keyword>
<keyword evidence="32" id="KW-1185">Reference proteome</keyword>
<dbReference type="InterPro" id="IPR001460">
    <property type="entry name" value="PCN-bd_Tpept"/>
</dbReference>
<comment type="caution">
    <text evidence="31">The sequence shown here is derived from an EMBL/GenBank/DDBJ whole genome shotgun (WGS) entry which is preliminary data.</text>
</comment>
<evidence type="ECO:0000256" key="6">
    <source>
        <dbReference type="ARBA" id="ARBA00018638"/>
    </source>
</evidence>
<evidence type="ECO:0000256" key="3">
    <source>
        <dbReference type="ARBA" id="ARBA00007090"/>
    </source>
</evidence>
<evidence type="ECO:0000256" key="1">
    <source>
        <dbReference type="ARBA" id="ARBA00004249"/>
    </source>
</evidence>
<dbReference type="PANTHER" id="PTHR32282">
    <property type="entry name" value="BINDING PROTEIN TRANSPEPTIDASE, PUTATIVE-RELATED"/>
    <property type="match status" value="1"/>
</dbReference>
<dbReference type="AlphaFoldDB" id="A0A4S1X997"/>
<dbReference type="PANTHER" id="PTHR32282:SF27">
    <property type="entry name" value="PENICILLIN-BINDING PROTEIN 1A"/>
    <property type="match status" value="1"/>
</dbReference>